<dbReference type="EMBL" id="AP023410">
    <property type="protein sequence ID" value="BCK76487.1"/>
    <property type="molecule type" value="Genomic_DNA"/>
</dbReference>
<protein>
    <submittedName>
        <fullName evidence="1">Uncharacterized protein</fullName>
    </submittedName>
</protein>
<proteinExistence type="predicted"/>
<organism evidence="1 2">
    <name type="scientific">Acetobacter aceti NBRC 14818</name>
    <dbReference type="NCBI Taxonomy" id="887700"/>
    <lineage>
        <taxon>Bacteria</taxon>
        <taxon>Pseudomonadati</taxon>
        <taxon>Pseudomonadota</taxon>
        <taxon>Alphaproteobacteria</taxon>
        <taxon>Acetobacterales</taxon>
        <taxon>Acetobacteraceae</taxon>
        <taxon>Acetobacter</taxon>
        <taxon>Acetobacter subgen. Acetobacter</taxon>
    </lineage>
</organism>
<dbReference type="Proteomes" id="UP000516424">
    <property type="component" value="Chromosome"/>
</dbReference>
<evidence type="ECO:0000313" key="1">
    <source>
        <dbReference type="EMBL" id="BCK76487.1"/>
    </source>
</evidence>
<reference evidence="1 2" key="1">
    <citation type="journal article" date="2011" name="Microbiology">
        <title>Transcriptome response to different carbon sources in Acetobacter aceti.</title>
        <authorList>
            <person name="Sakurai K."/>
            <person name="Arai H."/>
            <person name="Ishii M."/>
            <person name="Igarashi Y."/>
        </authorList>
    </citation>
    <scope>NUCLEOTIDE SEQUENCE [LARGE SCALE GENOMIC DNA]</scope>
    <source>
        <strain evidence="1 2">NBRC 14818</strain>
    </source>
</reference>
<dbReference type="RefSeq" id="WP_018308039.1">
    <property type="nucleotide sequence ID" value="NZ_AP023410.1"/>
</dbReference>
<keyword evidence="2" id="KW-1185">Reference proteome</keyword>
<gene>
    <name evidence="1" type="ORF">EMQ_2093</name>
</gene>
<dbReference type="AlphaFoldDB" id="A0AB33IH34"/>
<name>A0AB33IH34_ACEAC</name>
<sequence>MELSKSDEITQVAVLVEGWFSENGIVVDPSSGCVRSFSHYLLIARSNDEPKNKIFCDIERSQKAISEIRKYFPIFLDNGERALAAARQNPLQKNIVDYFQEIQKAMQDVLAAIDVLGKRSKLFSPNQKKKANPRGYWHSSAYMISEFVIPIFNSFGKRKKYGFGKPTSPAVQIVSSSLSFIYSLEGNEIENEAIVKAIRAQKRKNLSV</sequence>
<accession>A0AB33IH34</accession>
<evidence type="ECO:0000313" key="2">
    <source>
        <dbReference type="Proteomes" id="UP000516424"/>
    </source>
</evidence>